<evidence type="ECO:0000259" key="9">
    <source>
        <dbReference type="PROSITE" id="PS50109"/>
    </source>
</evidence>
<dbReference type="InterPro" id="IPR036890">
    <property type="entry name" value="HATPase_C_sf"/>
</dbReference>
<dbReference type="PRINTS" id="PR00344">
    <property type="entry name" value="BCTRLSENSOR"/>
</dbReference>
<dbReference type="CDD" id="cd00130">
    <property type="entry name" value="PAS"/>
    <property type="match status" value="1"/>
</dbReference>
<dbReference type="PANTHER" id="PTHR43065:SF42">
    <property type="entry name" value="TWO-COMPONENT SENSOR PPRA"/>
    <property type="match status" value="1"/>
</dbReference>
<dbReference type="InterPro" id="IPR003018">
    <property type="entry name" value="GAF"/>
</dbReference>
<sequence length="547" mass="61966">MLEDKQEMIALLTGVKSSKRNYYTELKETVGQLRKKNMQLEIISEVMKSMKVDMSPEEILQNVIEKLRALIQFERFGLLLLHDSQLILTNVYPKDSYTLEVGTPIPHENSLYWSALNKRQTIFQDLIEEQASFYEKPHLLELGISTVLILPIYSKKKRIGILSIGCRGSSDWGIDDLAFLEQLTDHLAVSIENAQLYNEVLRGKQQWEDTFKAVNDMIIVFDEELRVLQCNDAVREFFQMEGGLDVPMLHEMHKELLRETFLSKKPGYIEVYFPNGSICEMYTYPVQNNEQQVYGVIAYIKDVTEKRKVELQLQHSGKLAAIGEMAAGIAHELNSPLTAILGNAQLLLRSTAEQNASFTLLKDIHSCGSRCKTIIKSLLTFSRQDEYLFSPCSLNEAIGQVLHLLQGQLKQQRITITQLLEPSLPLVEASQSQIEQVIINLLLNARDAIEEKSYERGEIVVRTFWEQDCACISISDNGIGIEENRLSQIFHPFYTTKGVGKGTGLGLSVSIGIAKAHGGAIEVHSRVYEGSTFTLRLPLQFVHHTEV</sequence>
<dbReference type="InterPro" id="IPR004358">
    <property type="entry name" value="Sig_transdc_His_kin-like_C"/>
</dbReference>
<keyword evidence="8" id="KW-0902">Two-component regulatory system</keyword>
<keyword evidence="5" id="KW-0547">Nucleotide-binding</keyword>
<proteinExistence type="predicted"/>
<dbReference type="SMART" id="SM00065">
    <property type="entry name" value="GAF"/>
    <property type="match status" value="1"/>
</dbReference>
<keyword evidence="7 11" id="KW-0067">ATP-binding</keyword>
<dbReference type="PANTHER" id="PTHR43065">
    <property type="entry name" value="SENSOR HISTIDINE KINASE"/>
    <property type="match status" value="1"/>
</dbReference>
<dbReference type="PROSITE" id="PS50109">
    <property type="entry name" value="HIS_KIN"/>
    <property type="match status" value="1"/>
</dbReference>
<gene>
    <name evidence="11" type="ORF">ACFFMS_00725</name>
</gene>
<evidence type="ECO:0000256" key="7">
    <source>
        <dbReference type="ARBA" id="ARBA00022840"/>
    </source>
</evidence>
<feature type="domain" description="PAC" evidence="10">
    <location>
        <begin position="265"/>
        <end position="315"/>
    </location>
</feature>
<dbReference type="InterPro" id="IPR003661">
    <property type="entry name" value="HisK_dim/P_dom"/>
</dbReference>
<evidence type="ECO:0000256" key="6">
    <source>
        <dbReference type="ARBA" id="ARBA00022777"/>
    </source>
</evidence>
<dbReference type="Gene3D" id="3.30.565.10">
    <property type="entry name" value="Histidine kinase-like ATPase, C-terminal domain"/>
    <property type="match status" value="1"/>
</dbReference>
<dbReference type="Pfam" id="PF13185">
    <property type="entry name" value="GAF_2"/>
    <property type="match status" value="1"/>
</dbReference>
<dbReference type="SUPFAM" id="SSF55874">
    <property type="entry name" value="ATPase domain of HSP90 chaperone/DNA topoisomerase II/histidine kinase"/>
    <property type="match status" value="1"/>
</dbReference>
<evidence type="ECO:0000256" key="4">
    <source>
        <dbReference type="ARBA" id="ARBA00022679"/>
    </source>
</evidence>
<dbReference type="Pfam" id="PF02518">
    <property type="entry name" value="HATPase_c"/>
    <property type="match status" value="1"/>
</dbReference>
<dbReference type="Gene3D" id="3.30.450.40">
    <property type="match status" value="1"/>
</dbReference>
<dbReference type="InterPro" id="IPR003594">
    <property type="entry name" value="HATPase_dom"/>
</dbReference>
<evidence type="ECO:0000259" key="10">
    <source>
        <dbReference type="PROSITE" id="PS50113"/>
    </source>
</evidence>
<evidence type="ECO:0000256" key="3">
    <source>
        <dbReference type="ARBA" id="ARBA00022553"/>
    </source>
</evidence>
<dbReference type="CDD" id="cd00082">
    <property type="entry name" value="HisKA"/>
    <property type="match status" value="1"/>
</dbReference>
<evidence type="ECO:0000313" key="11">
    <source>
        <dbReference type="EMBL" id="MFB9757079.1"/>
    </source>
</evidence>
<evidence type="ECO:0000256" key="1">
    <source>
        <dbReference type="ARBA" id="ARBA00000085"/>
    </source>
</evidence>
<organism evidence="11 12">
    <name type="scientific">Ectobacillus funiculus</name>
    <dbReference type="NCBI Taxonomy" id="137993"/>
    <lineage>
        <taxon>Bacteria</taxon>
        <taxon>Bacillati</taxon>
        <taxon>Bacillota</taxon>
        <taxon>Bacilli</taxon>
        <taxon>Bacillales</taxon>
        <taxon>Bacillaceae</taxon>
        <taxon>Ectobacillus</taxon>
    </lineage>
</organism>
<feature type="domain" description="Histidine kinase" evidence="9">
    <location>
        <begin position="328"/>
        <end position="541"/>
    </location>
</feature>
<dbReference type="RefSeq" id="WP_379947362.1">
    <property type="nucleotide sequence ID" value="NZ_JBHMAF010000004.1"/>
</dbReference>
<reference evidence="11 12" key="1">
    <citation type="submission" date="2024-09" db="EMBL/GenBank/DDBJ databases">
        <authorList>
            <person name="Sun Q."/>
            <person name="Mori K."/>
        </authorList>
    </citation>
    <scope>NUCLEOTIDE SEQUENCE [LARGE SCALE GENOMIC DNA]</scope>
    <source>
        <strain evidence="11 12">JCM 11201</strain>
    </source>
</reference>
<keyword evidence="6" id="KW-0418">Kinase</keyword>
<dbReference type="PROSITE" id="PS50113">
    <property type="entry name" value="PAC"/>
    <property type="match status" value="1"/>
</dbReference>
<accession>A0ABV5W920</accession>
<dbReference type="Gene3D" id="1.10.287.130">
    <property type="match status" value="1"/>
</dbReference>
<dbReference type="SUPFAM" id="SSF55781">
    <property type="entry name" value="GAF domain-like"/>
    <property type="match status" value="1"/>
</dbReference>
<dbReference type="EC" id="2.7.13.3" evidence="2"/>
<dbReference type="InterPro" id="IPR005467">
    <property type="entry name" value="His_kinase_dom"/>
</dbReference>
<dbReference type="InterPro" id="IPR000014">
    <property type="entry name" value="PAS"/>
</dbReference>
<keyword evidence="12" id="KW-1185">Reference proteome</keyword>
<dbReference type="InterPro" id="IPR035965">
    <property type="entry name" value="PAS-like_dom_sf"/>
</dbReference>
<dbReference type="Proteomes" id="UP001589609">
    <property type="component" value="Unassembled WGS sequence"/>
</dbReference>
<protein>
    <recommendedName>
        <fullName evidence="2">histidine kinase</fullName>
        <ecNumber evidence="2">2.7.13.3</ecNumber>
    </recommendedName>
</protein>
<comment type="caution">
    <text evidence="11">The sequence shown here is derived from an EMBL/GenBank/DDBJ whole genome shotgun (WGS) entry which is preliminary data.</text>
</comment>
<evidence type="ECO:0000256" key="2">
    <source>
        <dbReference type="ARBA" id="ARBA00012438"/>
    </source>
</evidence>
<evidence type="ECO:0000256" key="5">
    <source>
        <dbReference type="ARBA" id="ARBA00022741"/>
    </source>
</evidence>
<dbReference type="Pfam" id="PF00512">
    <property type="entry name" value="HisKA"/>
    <property type="match status" value="1"/>
</dbReference>
<dbReference type="SMART" id="SM00388">
    <property type="entry name" value="HisKA"/>
    <property type="match status" value="1"/>
</dbReference>
<dbReference type="InterPro" id="IPR000700">
    <property type="entry name" value="PAS-assoc_C"/>
</dbReference>
<name>A0ABV5W920_9BACI</name>
<dbReference type="InterPro" id="IPR036097">
    <property type="entry name" value="HisK_dim/P_sf"/>
</dbReference>
<dbReference type="SMART" id="SM00387">
    <property type="entry name" value="HATPase_c"/>
    <property type="match status" value="1"/>
</dbReference>
<evidence type="ECO:0000256" key="8">
    <source>
        <dbReference type="ARBA" id="ARBA00023012"/>
    </source>
</evidence>
<comment type="catalytic activity">
    <reaction evidence="1">
        <text>ATP + protein L-histidine = ADP + protein N-phospho-L-histidine.</text>
        <dbReference type="EC" id="2.7.13.3"/>
    </reaction>
</comment>
<dbReference type="EMBL" id="JBHMAF010000004">
    <property type="protein sequence ID" value="MFB9757079.1"/>
    <property type="molecule type" value="Genomic_DNA"/>
</dbReference>
<dbReference type="SUPFAM" id="SSF47384">
    <property type="entry name" value="Homodimeric domain of signal transducing histidine kinase"/>
    <property type="match status" value="1"/>
</dbReference>
<dbReference type="GO" id="GO:0005524">
    <property type="term" value="F:ATP binding"/>
    <property type="evidence" value="ECO:0007669"/>
    <property type="project" value="UniProtKB-KW"/>
</dbReference>
<dbReference type="Gene3D" id="3.30.450.20">
    <property type="entry name" value="PAS domain"/>
    <property type="match status" value="1"/>
</dbReference>
<dbReference type="InterPro" id="IPR029016">
    <property type="entry name" value="GAF-like_dom_sf"/>
</dbReference>
<evidence type="ECO:0000313" key="12">
    <source>
        <dbReference type="Proteomes" id="UP001589609"/>
    </source>
</evidence>
<dbReference type="SUPFAM" id="SSF55785">
    <property type="entry name" value="PYP-like sensor domain (PAS domain)"/>
    <property type="match status" value="1"/>
</dbReference>
<keyword evidence="4" id="KW-0808">Transferase</keyword>
<keyword evidence="3" id="KW-0597">Phosphoprotein</keyword>